<feature type="signal peptide" evidence="2">
    <location>
        <begin position="1"/>
        <end position="20"/>
    </location>
</feature>
<gene>
    <name evidence="3" type="ORF">P0Y55_10455</name>
</gene>
<evidence type="ECO:0000256" key="1">
    <source>
        <dbReference type="SAM" id="MobiDB-lite"/>
    </source>
</evidence>
<dbReference type="Proteomes" id="UP001178662">
    <property type="component" value="Chromosome"/>
</dbReference>
<feature type="compositionally biased region" description="Polar residues" evidence="1">
    <location>
        <begin position="50"/>
        <end position="59"/>
    </location>
</feature>
<feature type="chain" id="PRO_5041642421" description="Lipoprotein" evidence="2">
    <location>
        <begin position="21"/>
        <end position="331"/>
    </location>
</feature>
<protein>
    <recommendedName>
        <fullName evidence="5">Lipoprotein</fullName>
    </recommendedName>
</protein>
<feature type="region of interest" description="Disordered" evidence="1">
    <location>
        <begin position="26"/>
        <end position="59"/>
    </location>
</feature>
<proteinExistence type="predicted"/>
<keyword evidence="4" id="KW-1185">Reference proteome</keyword>
<evidence type="ECO:0000313" key="4">
    <source>
        <dbReference type="Proteomes" id="UP001178662"/>
    </source>
</evidence>
<keyword evidence="2" id="KW-0732">Signal</keyword>
<reference evidence="3" key="1">
    <citation type="submission" date="2023-03" db="EMBL/GenBank/DDBJ databases">
        <title>Andean soil-derived lignocellulolytic bacterial consortium as a source of novel taxa and putative plastic-active enzymes.</title>
        <authorList>
            <person name="Diaz-Garcia L."/>
            <person name="Chuvochina M."/>
            <person name="Feuerriegel G."/>
            <person name="Bunk B."/>
            <person name="Sproer C."/>
            <person name="Streit W.R."/>
            <person name="Rodriguez L.M."/>
            <person name="Overmann J."/>
            <person name="Jimenez D.J."/>
        </authorList>
    </citation>
    <scope>NUCLEOTIDE SEQUENCE</scope>
    <source>
        <strain evidence="3">MAG 2441</strain>
    </source>
</reference>
<evidence type="ECO:0000256" key="2">
    <source>
        <dbReference type="SAM" id="SignalP"/>
    </source>
</evidence>
<dbReference type="AlphaFoldDB" id="A0AA95J997"/>
<dbReference type="EMBL" id="CP119317">
    <property type="protein sequence ID" value="WEK53018.1"/>
    <property type="molecule type" value="Genomic_DNA"/>
</dbReference>
<accession>A0AA95J997</accession>
<name>A0AA95J997_9BACL</name>
<organism evidence="3 4">
    <name type="scientific">Candidatus Cohnella colombiensis</name>
    <dbReference type="NCBI Taxonomy" id="3121368"/>
    <lineage>
        <taxon>Bacteria</taxon>
        <taxon>Bacillati</taxon>
        <taxon>Bacillota</taxon>
        <taxon>Bacilli</taxon>
        <taxon>Bacillales</taxon>
        <taxon>Paenibacillaceae</taxon>
        <taxon>Cohnella</taxon>
    </lineage>
</organism>
<evidence type="ECO:0000313" key="3">
    <source>
        <dbReference type="EMBL" id="WEK53018.1"/>
    </source>
</evidence>
<evidence type="ECO:0008006" key="5">
    <source>
        <dbReference type="Google" id="ProtNLM"/>
    </source>
</evidence>
<sequence length="331" mass="36600">MYIMILMIMVLSGCASSNVASDATKAIQPSESANNQETESVATDLPEQLPETSSEATPPVQTELARLIEQGYQVEKEHVFTQQFEEIGELTVTPLTRYGLEEEFPVVLVLRGEDKQIVLTPERGDSHPMFSSFEAIAFKDIDPESLKSGYTDIVVIANFITGVGQDGVNPFSDVFIFKNDSWGGFVEDLVLEERVLDAITDRTITMKQVYSLVKPVDVESFVGNFINADSTKYDESTIVIHQIKGDRVAFTLDAFHVNGDDKGIENGNVNIGNIDQGVAILTSNQAVYKAEGFDFTLTFTFFSNDTFRVSTTGDGYFGHNVYVDGLFKRSK</sequence>
<feature type="compositionally biased region" description="Polar residues" evidence="1">
    <location>
        <begin position="26"/>
        <end position="41"/>
    </location>
</feature>